<evidence type="ECO:0000256" key="1">
    <source>
        <dbReference type="ARBA" id="ARBA00004141"/>
    </source>
</evidence>
<dbReference type="GO" id="GO:0016020">
    <property type="term" value="C:membrane"/>
    <property type="evidence" value="ECO:0007669"/>
    <property type="project" value="UniProtKB-SubCell"/>
</dbReference>
<dbReference type="GO" id="GO:0022857">
    <property type="term" value="F:transmembrane transporter activity"/>
    <property type="evidence" value="ECO:0000318"/>
    <property type="project" value="GO_Central"/>
</dbReference>
<feature type="transmembrane region" description="Helical" evidence="7">
    <location>
        <begin position="226"/>
        <end position="243"/>
    </location>
</feature>
<dbReference type="PaxDb" id="3708-A0A078GZ98"/>
<dbReference type="AlphaFoldDB" id="A0A078GZ98"/>
<evidence type="ECO:0000256" key="5">
    <source>
        <dbReference type="ARBA" id="ARBA00022989"/>
    </source>
</evidence>
<comment type="similarity">
    <text evidence="2 7">Belongs to the purine permeases (TC 2.A.7.14) family.</text>
</comment>
<dbReference type="PANTHER" id="PTHR31376:SF34">
    <property type="entry name" value="PURINE PERMEASE 17-RELATED"/>
    <property type="match status" value="1"/>
</dbReference>
<proteinExistence type="inferred from homology"/>
<dbReference type="InterPro" id="IPR030182">
    <property type="entry name" value="PUP_plant"/>
</dbReference>
<dbReference type="Proteomes" id="UP001295469">
    <property type="component" value="Chromosome C01"/>
</dbReference>
<evidence type="ECO:0000313" key="11">
    <source>
        <dbReference type="Proteomes" id="UP000028999"/>
    </source>
</evidence>
<keyword evidence="4 7" id="KW-0812">Transmembrane</keyword>
<dbReference type="Proteomes" id="UP000028999">
    <property type="component" value="Unassembled WGS sequence"/>
</dbReference>
<evidence type="ECO:0000256" key="3">
    <source>
        <dbReference type="ARBA" id="ARBA00022448"/>
    </source>
</evidence>
<keyword evidence="11" id="KW-1185">Reference proteome</keyword>
<accession>A0A078GZ98</accession>
<dbReference type="GO" id="GO:0015211">
    <property type="term" value="F:purine nucleoside transmembrane transporter activity"/>
    <property type="evidence" value="ECO:0007669"/>
    <property type="project" value="UniProtKB-UniRule"/>
</dbReference>
<feature type="transmembrane region" description="Helical" evidence="7">
    <location>
        <begin position="263"/>
        <end position="282"/>
    </location>
</feature>
<reference evidence="10" key="2">
    <citation type="submission" date="2014-06" db="EMBL/GenBank/DDBJ databases">
        <authorList>
            <person name="Genoscope - CEA"/>
        </authorList>
    </citation>
    <scope>NUCLEOTIDE SEQUENCE</scope>
</reference>
<reference evidence="10 11" key="1">
    <citation type="journal article" date="2014" name="Science">
        <title>Plant genetics. Early allopolyploid evolution in the post-Neolithic Brassica napus oilseed genome.</title>
        <authorList>
            <person name="Chalhoub B."/>
            <person name="Denoeud F."/>
            <person name="Liu S."/>
            <person name="Parkin I.A."/>
            <person name="Tang H."/>
            <person name="Wang X."/>
            <person name="Chiquet J."/>
            <person name="Belcram H."/>
            <person name="Tong C."/>
            <person name="Samans B."/>
            <person name="Correa M."/>
            <person name="Da Silva C."/>
            <person name="Just J."/>
            <person name="Falentin C."/>
            <person name="Koh C.S."/>
            <person name="Le Clainche I."/>
            <person name="Bernard M."/>
            <person name="Bento P."/>
            <person name="Noel B."/>
            <person name="Labadie K."/>
            <person name="Alberti A."/>
            <person name="Charles M."/>
            <person name="Arnaud D."/>
            <person name="Guo H."/>
            <person name="Daviaud C."/>
            <person name="Alamery S."/>
            <person name="Jabbari K."/>
            <person name="Zhao M."/>
            <person name="Edger P.P."/>
            <person name="Chelaifa H."/>
            <person name="Tack D."/>
            <person name="Lassalle G."/>
            <person name="Mestiri I."/>
            <person name="Schnel N."/>
            <person name="Le Paslier M.C."/>
            <person name="Fan G."/>
            <person name="Renault V."/>
            <person name="Bayer P.E."/>
            <person name="Golicz A.A."/>
            <person name="Manoli S."/>
            <person name="Lee T.H."/>
            <person name="Thi V.H."/>
            <person name="Chalabi S."/>
            <person name="Hu Q."/>
            <person name="Fan C."/>
            <person name="Tollenaere R."/>
            <person name="Lu Y."/>
            <person name="Battail C."/>
            <person name="Shen J."/>
            <person name="Sidebottom C.H."/>
            <person name="Wang X."/>
            <person name="Canaguier A."/>
            <person name="Chauveau A."/>
            <person name="Berard A."/>
            <person name="Deniot G."/>
            <person name="Guan M."/>
            <person name="Liu Z."/>
            <person name="Sun F."/>
            <person name="Lim Y.P."/>
            <person name="Lyons E."/>
            <person name="Town C.D."/>
            <person name="Bancroft I."/>
            <person name="Wang X."/>
            <person name="Meng J."/>
            <person name="Ma J."/>
            <person name="Pires J.C."/>
            <person name="King G.J."/>
            <person name="Brunel D."/>
            <person name="Delourme R."/>
            <person name="Renard M."/>
            <person name="Aury J.M."/>
            <person name="Adams K.L."/>
            <person name="Batley J."/>
            <person name="Snowdon R.J."/>
            <person name="Tost J."/>
            <person name="Edwards D."/>
            <person name="Zhou Y."/>
            <person name="Hua W."/>
            <person name="Sharpe A.G."/>
            <person name="Paterson A.H."/>
            <person name="Guan C."/>
            <person name="Wincker P."/>
        </authorList>
    </citation>
    <scope>NUCLEOTIDE SEQUENCE [LARGE SCALE GENOMIC DNA]</scope>
    <source>
        <strain evidence="11">cv. Darmor-bzh</strain>
    </source>
</reference>
<reference evidence="9" key="3">
    <citation type="submission" date="2021-01" db="EMBL/GenBank/DDBJ databases">
        <authorList>
            <consortium name="Genoscope - CEA"/>
            <person name="William W."/>
        </authorList>
    </citation>
    <scope>NUCLEOTIDE SEQUENCE</scope>
</reference>
<keyword evidence="5 7" id="KW-1133">Transmembrane helix</keyword>
<name>A0A078GZ98_BRANA</name>
<feature type="transmembrane region" description="Helical" evidence="7">
    <location>
        <begin position="344"/>
        <end position="370"/>
    </location>
</feature>
<dbReference type="Gramene" id="CDY31805">
    <property type="protein sequence ID" value="CDY31805"/>
    <property type="gene ID" value="GSBRNA2T00050485001"/>
</dbReference>
<dbReference type="EMBL" id="HG994365">
    <property type="protein sequence ID" value="CAF2075296.1"/>
    <property type="molecule type" value="Genomic_DNA"/>
</dbReference>
<dbReference type="STRING" id="3708.A0A078GZ98"/>
<feature type="region of interest" description="Disordered" evidence="8">
    <location>
        <begin position="50"/>
        <end position="72"/>
    </location>
</feature>
<evidence type="ECO:0000256" key="6">
    <source>
        <dbReference type="ARBA" id="ARBA00023136"/>
    </source>
</evidence>
<feature type="transmembrane region" description="Helical" evidence="7">
    <location>
        <begin position="200"/>
        <end position="221"/>
    </location>
</feature>
<feature type="transmembrane region" description="Helical" evidence="7">
    <location>
        <begin position="174"/>
        <end position="194"/>
    </location>
</feature>
<evidence type="ECO:0000256" key="7">
    <source>
        <dbReference type="RuleBase" id="RU368015"/>
    </source>
</evidence>
<feature type="transmembrane region" description="Helical" evidence="7">
    <location>
        <begin position="137"/>
        <end position="154"/>
    </location>
</feature>
<comment type="subcellular location">
    <subcellularLocation>
        <location evidence="1 7">Membrane</location>
        <topology evidence="1 7">Multi-pass membrane protein</topology>
    </subcellularLocation>
</comment>
<evidence type="ECO:0000256" key="2">
    <source>
        <dbReference type="ARBA" id="ARBA00006213"/>
    </source>
</evidence>
<feature type="transmembrane region" description="Helical" evidence="7">
    <location>
        <begin position="377"/>
        <end position="397"/>
    </location>
</feature>
<evidence type="ECO:0000256" key="8">
    <source>
        <dbReference type="SAM" id="MobiDB-lite"/>
    </source>
</evidence>
<dbReference type="OMA" id="EFYSIQA"/>
<dbReference type="Pfam" id="PF16913">
    <property type="entry name" value="PUNUT"/>
    <property type="match status" value="1"/>
</dbReference>
<dbReference type="PANTHER" id="PTHR31376">
    <property type="entry name" value="OS09G0467300 PROTEIN-RELATED"/>
    <property type="match status" value="1"/>
</dbReference>
<evidence type="ECO:0000256" key="4">
    <source>
        <dbReference type="ARBA" id="ARBA00022692"/>
    </source>
</evidence>
<feature type="compositionally biased region" description="Basic and acidic residues" evidence="8">
    <location>
        <begin position="60"/>
        <end position="69"/>
    </location>
</feature>
<sequence>MELDIVKAHFSSSILIKSKIILLYKISKESETNLDFKTLQSLGPEKKKFMEMSEASKQTTRHEESEHLQNPEPDQILSQRRSLIVTQRKWWLSVSLCLFLVVLGDSLVMLLLNFFYVQDNREDSDQDLQYTGTWTQALIQNAAFPILIPLFFIFRSPKQNPETNNTRFLSFRILFLYTSLGVLVAAHSKLFALGKLYANYGVFTLIAAIQLIFMAIFTAIINRFKFNRWIIISILLTIVIYVFGSPEFGGEPDENEEFYNIQAWLTFAGSVAFALSLCFFQLGFEKLLVKTKRYGNKKVFRMVLEMQICVSFVASVVCLVGLIASGEYKELKGDSQRFKKGHTYYVLSLVGLALSWQVWAVGLIGLVLYVSGVFGDVVHMCTSPLVALIVVLAFDFMDDDFSWPRIGALIGTTLALGSYFYSMHKKNKKEMMELDRRENSVEV</sequence>
<keyword evidence="6 7" id="KW-0472">Membrane</keyword>
<organism evidence="10 11">
    <name type="scientific">Brassica napus</name>
    <name type="common">Rape</name>
    <dbReference type="NCBI Taxonomy" id="3708"/>
    <lineage>
        <taxon>Eukaryota</taxon>
        <taxon>Viridiplantae</taxon>
        <taxon>Streptophyta</taxon>
        <taxon>Embryophyta</taxon>
        <taxon>Tracheophyta</taxon>
        <taxon>Spermatophyta</taxon>
        <taxon>Magnoliopsida</taxon>
        <taxon>eudicotyledons</taxon>
        <taxon>Gunneridae</taxon>
        <taxon>Pentapetalae</taxon>
        <taxon>rosids</taxon>
        <taxon>malvids</taxon>
        <taxon>Brassicales</taxon>
        <taxon>Brassicaceae</taxon>
        <taxon>Brassiceae</taxon>
        <taxon>Brassica</taxon>
    </lineage>
</organism>
<gene>
    <name evidence="10" type="primary">BnaC01g27610D</name>
    <name evidence="9" type="ORF">DARMORV10_C01P35680.1</name>
    <name evidence="10" type="ORF">GSBRNA2T00050485001</name>
</gene>
<evidence type="ECO:0000313" key="9">
    <source>
        <dbReference type="EMBL" id="CAF2075296.1"/>
    </source>
</evidence>
<dbReference type="GO" id="GO:0005345">
    <property type="term" value="F:purine nucleobase transmembrane transporter activity"/>
    <property type="evidence" value="ECO:0007669"/>
    <property type="project" value="UniProtKB-UniRule"/>
</dbReference>
<protein>
    <recommendedName>
        <fullName evidence="7">Probable purine permease</fullName>
    </recommendedName>
</protein>
<keyword evidence="3 7" id="KW-0813">Transport</keyword>
<evidence type="ECO:0000313" key="10">
    <source>
        <dbReference type="EMBL" id="CDY31805.1"/>
    </source>
</evidence>
<feature type="transmembrane region" description="Helical" evidence="7">
    <location>
        <begin position="303"/>
        <end position="324"/>
    </location>
</feature>
<dbReference type="EMBL" id="LK032279">
    <property type="protein sequence ID" value="CDY31805.1"/>
    <property type="molecule type" value="Genomic_DNA"/>
</dbReference>
<feature type="transmembrane region" description="Helical" evidence="7">
    <location>
        <begin position="403"/>
        <end position="422"/>
    </location>
</feature>
<feature type="transmembrane region" description="Helical" evidence="7">
    <location>
        <begin position="90"/>
        <end position="117"/>
    </location>
</feature>